<dbReference type="InterPro" id="IPR008920">
    <property type="entry name" value="TF_FadR/GntR_C"/>
</dbReference>
<evidence type="ECO:0000256" key="3">
    <source>
        <dbReference type="ARBA" id="ARBA00023163"/>
    </source>
</evidence>
<dbReference type="InterPro" id="IPR036390">
    <property type="entry name" value="WH_DNA-bd_sf"/>
</dbReference>
<evidence type="ECO:0000313" key="6">
    <source>
        <dbReference type="Proteomes" id="UP001501586"/>
    </source>
</evidence>
<dbReference type="InterPro" id="IPR036388">
    <property type="entry name" value="WH-like_DNA-bd_sf"/>
</dbReference>
<dbReference type="Gene3D" id="1.10.10.10">
    <property type="entry name" value="Winged helix-like DNA-binding domain superfamily/Winged helix DNA-binding domain"/>
    <property type="match status" value="1"/>
</dbReference>
<name>A0ABP8EJT0_9MICO</name>
<keyword evidence="1" id="KW-0805">Transcription regulation</keyword>
<dbReference type="SUPFAM" id="SSF46785">
    <property type="entry name" value="Winged helix' DNA-binding domain"/>
    <property type="match status" value="1"/>
</dbReference>
<evidence type="ECO:0000256" key="2">
    <source>
        <dbReference type="ARBA" id="ARBA00023125"/>
    </source>
</evidence>
<dbReference type="PANTHER" id="PTHR43537">
    <property type="entry name" value="TRANSCRIPTIONAL REGULATOR, GNTR FAMILY"/>
    <property type="match status" value="1"/>
</dbReference>
<dbReference type="PRINTS" id="PR00035">
    <property type="entry name" value="HTHGNTR"/>
</dbReference>
<dbReference type="Proteomes" id="UP001501586">
    <property type="component" value="Unassembled WGS sequence"/>
</dbReference>
<sequence>MASRIAAPGRIAPGRIVLTPTRRDPALTQQFPFISDGVSRTVPFGYGDPLADQIVSAIALGSISVGERLPSESELARHFGVAVATLRKSLAVLRANGIVETRRGRGGGTFIVKVPFPSDEQIRTYLSRLTIVQIRDYGDEHTAVSTGIARLACQRAHDQAVEQLRHAADRLARAESPAESASADSRFHLQVAITSQSPRLLRTEMRLQSEILSLKWSRAGAAVASEDVHHDHLTIIDAIAAGDAERAEQATENHIKSTVYRLIDVKLTLETIGAD</sequence>
<keyword evidence="2" id="KW-0238">DNA-binding</keyword>
<dbReference type="InterPro" id="IPR011711">
    <property type="entry name" value="GntR_C"/>
</dbReference>
<proteinExistence type="predicted"/>
<evidence type="ECO:0000313" key="5">
    <source>
        <dbReference type="EMBL" id="GAA4284207.1"/>
    </source>
</evidence>
<organism evidence="5 6">
    <name type="scientific">Brevibacterium daeguense</name>
    <dbReference type="NCBI Taxonomy" id="909936"/>
    <lineage>
        <taxon>Bacteria</taxon>
        <taxon>Bacillati</taxon>
        <taxon>Actinomycetota</taxon>
        <taxon>Actinomycetes</taxon>
        <taxon>Micrococcales</taxon>
        <taxon>Brevibacteriaceae</taxon>
        <taxon>Brevibacterium</taxon>
    </lineage>
</organism>
<reference evidence="6" key="1">
    <citation type="journal article" date="2019" name="Int. J. Syst. Evol. Microbiol.">
        <title>The Global Catalogue of Microorganisms (GCM) 10K type strain sequencing project: providing services to taxonomists for standard genome sequencing and annotation.</title>
        <authorList>
            <consortium name="The Broad Institute Genomics Platform"/>
            <consortium name="The Broad Institute Genome Sequencing Center for Infectious Disease"/>
            <person name="Wu L."/>
            <person name="Ma J."/>
        </authorList>
    </citation>
    <scope>NUCLEOTIDE SEQUENCE [LARGE SCALE GENOMIC DNA]</scope>
    <source>
        <strain evidence="6">JCM 17458</strain>
    </source>
</reference>
<dbReference type="SUPFAM" id="SSF48008">
    <property type="entry name" value="GntR ligand-binding domain-like"/>
    <property type="match status" value="1"/>
</dbReference>
<dbReference type="Pfam" id="PF07729">
    <property type="entry name" value="FCD"/>
    <property type="match status" value="1"/>
</dbReference>
<dbReference type="EMBL" id="BAABAZ010000006">
    <property type="protein sequence ID" value="GAA4284207.1"/>
    <property type="molecule type" value="Genomic_DNA"/>
</dbReference>
<comment type="caution">
    <text evidence="5">The sequence shown here is derived from an EMBL/GenBank/DDBJ whole genome shotgun (WGS) entry which is preliminary data.</text>
</comment>
<keyword evidence="6" id="KW-1185">Reference proteome</keyword>
<dbReference type="SMART" id="SM00345">
    <property type="entry name" value="HTH_GNTR"/>
    <property type="match status" value="1"/>
</dbReference>
<protein>
    <submittedName>
        <fullName evidence="5">GntR family transcriptional regulator</fullName>
    </submittedName>
</protein>
<evidence type="ECO:0000256" key="1">
    <source>
        <dbReference type="ARBA" id="ARBA00023015"/>
    </source>
</evidence>
<dbReference type="SMART" id="SM00895">
    <property type="entry name" value="FCD"/>
    <property type="match status" value="1"/>
</dbReference>
<accession>A0ABP8EJT0</accession>
<dbReference type="Gene3D" id="1.20.120.530">
    <property type="entry name" value="GntR ligand-binding domain-like"/>
    <property type="match status" value="1"/>
</dbReference>
<keyword evidence="3" id="KW-0804">Transcription</keyword>
<evidence type="ECO:0000259" key="4">
    <source>
        <dbReference type="PROSITE" id="PS50949"/>
    </source>
</evidence>
<dbReference type="CDD" id="cd07377">
    <property type="entry name" value="WHTH_GntR"/>
    <property type="match status" value="1"/>
</dbReference>
<dbReference type="Pfam" id="PF00392">
    <property type="entry name" value="GntR"/>
    <property type="match status" value="1"/>
</dbReference>
<dbReference type="PANTHER" id="PTHR43537:SF5">
    <property type="entry name" value="UXU OPERON TRANSCRIPTIONAL REGULATOR"/>
    <property type="match status" value="1"/>
</dbReference>
<feature type="domain" description="HTH gntR-type" evidence="4">
    <location>
        <begin position="44"/>
        <end position="114"/>
    </location>
</feature>
<dbReference type="PROSITE" id="PS50949">
    <property type="entry name" value="HTH_GNTR"/>
    <property type="match status" value="1"/>
</dbReference>
<dbReference type="InterPro" id="IPR000524">
    <property type="entry name" value="Tscrpt_reg_HTH_GntR"/>
</dbReference>
<gene>
    <name evidence="5" type="ORF">GCM10022261_17380</name>
</gene>